<keyword evidence="2" id="KW-1185">Reference proteome</keyword>
<dbReference type="Proteomes" id="UP000000724">
    <property type="component" value="Contig Pc00c20"/>
</dbReference>
<gene>
    <name evidence="1" type="ORF">Pc20g05410</name>
    <name evidence="1" type="ORF">PCH_Pc20g05410</name>
</gene>
<evidence type="ECO:0000313" key="1">
    <source>
        <dbReference type="EMBL" id="CAP85870.1"/>
    </source>
</evidence>
<protein>
    <submittedName>
        <fullName evidence="1">Uncharacterized protein</fullName>
    </submittedName>
</protein>
<sequence length="122" mass="13490">MKLASYDWLISCRYHGSRHAWPDGRRHEITSRPQSAASGGANEYLAKILCRGTIPFSEENLVLLALKRDSSLGTASCRQTDHFLADPSTTPLDVSGKANGDRDKVGMIKARIFVEQFLLLNA</sequence>
<organism evidence="1 2">
    <name type="scientific">Penicillium rubens (strain ATCC 28089 / DSM 1075 / NRRL 1951 / Wisconsin 54-1255)</name>
    <name type="common">Penicillium chrysogenum</name>
    <dbReference type="NCBI Taxonomy" id="500485"/>
    <lineage>
        <taxon>Eukaryota</taxon>
        <taxon>Fungi</taxon>
        <taxon>Dikarya</taxon>
        <taxon>Ascomycota</taxon>
        <taxon>Pezizomycotina</taxon>
        <taxon>Eurotiomycetes</taxon>
        <taxon>Eurotiomycetidae</taxon>
        <taxon>Eurotiales</taxon>
        <taxon>Aspergillaceae</taxon>
        <taxon>Penicillium</taxon>
        <taxon>Penicillium chrysogenum species complex</taxon>
    </lineage>
</organism>
<dbReference type="HOGENOM" id="CLU_2027490_0_0_1"/>
<accession>B6HEV0</accession>
<evidence type="ECO:0000313" key="2">
    <source>
        <dbReference type="Proteomes" id="UP000000724"/>
    </source>
</evidence>
<name>B6HEV0_PENRW</name>
<dbReference type="AlphaFoldDB" id="B6HEV0"/>
<reference evidence="1 2" key="1">
    <citation type="journal article" date="2008" name="Nat. Biotechnol.">
        <title>Genome sequencing and analysis of the filamentous fungus Penicillium chrysogenum.</title>
        <authorList>
            <person name="van den Berg M.A."/>
            <person name="Albang R."/>
            <person name="Albermann K."/>
            <person name="Badger J.H."/>
            <person name="Daran J.-M."/>
            <person name="Driessen A.J.M."/>
            <person name="Garcia-Estrada C."/>
            <person name="Fedorova N.D."/>
            <person name="Harris D.M."/>
            <person name="Heijne W.H.M."/>
            <person name="Joardar V.S."/>
            <person name="Kiel J.A.K.W."/>
            <person name="Kovalchuk A."/>
            <person name="Martin J.F."/>
            <person name="Nierman W.C."/>
            <person name="Nijland J.G."/>
            <person name="Pronk J.T."/>
            <person name="Roubos J.A."/>
            <person name="van der Klei I.J."/>
            <person name="van Peij N.N.M.E."/>
            <person name="Veenhuis M."/>
            <person name="von Doehren H."/>
            <person name="Wagner C."/>
            <person name="Wortman J.R."/>
            <person name="Bovenberg R.A.L."/>
        </authorList>
    </citation>
    <scope>NUCLEOTIDE SEQUENCE [LARGE SCALE GENOMIC DNA]</scope>
    <source>
        <strain evidence="2">ATCC 28089 / DSM 1075 / NRRL 1951 / Wisconsin 54-1255</strain>
    </source>
</reference>
<dbReference type="EMBL" id="AM920435">
    <property type="protein sequence ID" value="CAP85870.1"/>
    <property type="molecule type" value="Genomic_DNA"/>
</dbReference>
<dbReference type="VEuPathDB" id="FungiDB:PCH_Pc20g05410"/>
<proteinExistence type="predicted"/>